<name>A0A7J6WZJ7_THATH</name>
<dbReference type="InterPro" id="IPR001480">
    <property type="entry name" value="Bulb-type_lectin_dom"/>
</dbReference>
<comment type="caution">
    <text evidence="2">The sequence shown here is derived from an EMBL/GenBank/DDBJ whole genome shotgun (WGS) entry which is preliminary data.</text>
</comment>
<feature type="domain" description="Bulb-type lectin" evidence="1">
    <location>
        <begin position="6"/>
        <end position="113"/>
    </location>
</feature>
<dbReference type="Gene3D" id="2.90.10.10">
    <property type="entry name" value="Bulb-type lectin domain"/>
    <property type="match status" value="1"/>
</dbReference>
<dbReference type="SUPFAM" id="SSF51110">
    <property type="entry name" value="alpha-D-mannose-specific plant lectins"/>
    <property type="match status" value="1"/>
</dbReference>
<dbReference type="InterPro" id="IPR036426">
    <property type="entry name" value="Bulb-type_lectin_dom_sf"/>
</dbReference>
<dbReference type="EMBL" id="JABWDY010008815">
    <property type="protein sequence ID" value="KAF5201900.1"/>
    <property type="molecule type" value="Genomic_DNA"/>
</dbReference>
<gene>
    <name evidence="2" type="ORF">FRX31_008513</name>
</gene>
<organism evidence="2 3">
    <name type="scientific">Thalictrum thalictroides</name>
    <name type="common">Rue-anemone</name>
    <name type="synonym">Anemone thalictroides</name>
    <dbReference type="NCBI Taxonomy" id="46969"/>
    <lineage>
        <taxon>Eukaryota</taxon>
        <taxon>Viridiplantae</taxon>
        <taxon>Streptophyta</taxon>
        <taxon>Embryophyta</taxon>
        <taxon>Tracheophyta</taxon>
        <taxon>Spermatophyta</taxon>
        <taxon>Magnoliopsida</taxon>
        <taxon>Ranunculales</taxon>
        <taxon>Ranunculaceae</taxon>
        <taxon>Thalictroideae</taxon>
        <taxon>Thalictrum</taxon>
    </lineage>
</organism>
<dbReference type="OrthoDB" id="758731at2759"/>
<reference evidence="2 3" key="1">
    <citation type="submission" date="2020-06" db="EMBL/GenBank/DDBJ databases">
        <title>Transcriptomic and genomic resources for Thalictrum thalictroides and T. hernandezii: Facilitating candidate gene discovery in an emerging model plant lineage.</title>
        <authorList>
            <person name="Arias T."/>
            <person name="Riano-Pachon D.M."/>
            <person name="Di Stilio V.S."/>
        </authorList>
    </citation>
    <scope>NUCLEOTIDE SEQUENCE [LARGE SCALE GENOMIC DNA]</scope>
    <source>
        <strain evidence="3">cv. WT478/WT964</strain>
        <tissue evidence="2">Leaves</tissue>
    </source>
</reference>
<sequence>MLVGAEDTLFNGERLLTNQFIENGPYKFIMQGDCNLVLYNNDKPLWSSNTPGHGNSCNLLLQNNGNMVIFSDSDVIWSSSTSRGPNIYRMVVQSDGNVVTYGGATWASNTVQKQSKTKINIDPLF</sequence>
<keyword evidence="2" id="KW-0430">Lectin</keyword>
<dbReference type="GO" id="GO:0030246">
    <property type="term" value="F:carbohydrate binding"/>
    <property type="evidence" value="ECO:0007669"/>
    <property type="project" value="UniProtKB-KW"/>
</dbReference>
<dbReference type="SMART" id="SM00108">
    <property type="entry name" value="B_lectin"/>
    <property type="match status" value="1"/>
</dbReference>
<dbReference type="Proteomes" id="UP000554482">
    <property type="component" value="Unassembled WGS sequence"/>
</dbReference>
<proteinExistence type="predicted"/>
<dbReference type="AlphaFoldDB" id="A0A7J6WZJ7"/>
<evidence type="ECO:0000313" key="2">
    <source>
        <dbReference type="EMBL" id="KAF5201900.1"/>
    </source>
</evidence>
<evidence type="ECO:0000313" key="3">
    <source>
        <dbReference type="Proteomes" id="UP000554482"/>
    </source>
</evidence>
<dbReference type="PROSITE" id="PS50927">
    <property type="entry name" value="BULB_LECTIN"/>
    <property type="match status" value="1"/>
</dbReference>
<evidence type="ECO:0000259" key="1">
    <source>
        <dbReference type="PROSITE" id="PS50927"/>
    </source>
</evidence>
<dbReference type="CDD" id="cd00028">
    <property type="entry name" value="B_lectin"/>
    <property type="match status" value="1"/>
</dbReference>
<accession>A0A7J6WZJ7</accession>
<keyword evidence="3" id="KW-1185">Reference proteome</keyword>
<protein>
    <submittedName>
        <fullName evidence="2">Mannose-binding lectin</fullName>
    </submittedName>
</protein>